<protein>
    <recommendedName>
        <fullName evidence="2">Antitoxin</fullName>
    </recommendedName>
</protein>
<name>A0A6P2BKJ9_9ACTN</name>
<feature type="domain" description="Antitoxin FitA-like ribbon-helix-helix" evidence="3">
    <location>
        <begin position="64"/>
        <end position="91"/>
    </location>
</feature>
<sequence>MYNSPMAVMTISEARVALPEVLTRVEAGEEITITRHGSPIAVVVRPDIVWSRPAGAAPSDDTQELVTILRERARRNGRSLQQELRVILAAAENDPGRDPLPPIRLTTVRTAGTSVWSREEIYGDEGR</sequence>
<proteinExistence type="inferred from homology"/>
<dbReference type="OrthoDB" id="33091at2"/>
<comment type="function">
    <text evidence="2">Antitoxin component of a type II toxin-antitoxin (TA) system.</text>
</comment>
<evidence type="ECO:0000256" key="2">
    <source>
        <dbReference type="RuleBase" id="RU362080"/>
    </source>
</evidence>
<evidence type="ECO:0000256" key="1">
    <source>
        <dbReference type="ARBA" id="ARBA00009981"/>
    </source>
</evidence>
<comment type="caution">
    <text evidence="4">The sequence shown here is derived from an EMBL/GenBank/DDBJ whole genome shotgun (WGS) entry which is preliminary data.</text>
</comment>
<dbReference type="InterPro" id="IPR013321">
    <property type="entry name" value="Arc_rbn_hlx_hlx"/>
</dbReference>
<dbReference type="InterPro" id="IPR006442">
    <property type="entry name" value="Antitoxin_Phd/YefM"/>
</dbReference>
<dbReference type="Pfam" id="PF22513">
    <property type="entry name" value="FitA-like_RHH"/>
    <property type="match status" value="1"/>
</dbReference>
<dbReference type="NCBIfam" id="TIGR01552">
    <property type="entry name" value="phd_fam"/>
    <property type="match status" value="1"/>
</dbReference>
<keyword evidence="5" id="KW-1185">Reference proteome</keyword>
<evidence type="ECO:0000259" key="3">
    <source>
        <dbReference type="Pfam" id="PF22513"/>
    </source>
</evidence>
<dbReference type="Proteomes" id="UP000460272">
    <property type="component" value="Unassembled WGS sequence"/>
</dbReference>
<dbReference type="AlphaFoldDB" id="A0A6P2BKJ9"/>
<dbReference type="InterPro" id="IPR053853">
    <property type="entry name" value="FitA-like_RHH"/>
</dbReference>
<evidence type="ECO:0000313" key="4">
    <source>
        <dbReference type="EMBL" id="TVY99018.1"/>
    </source>
</evidence>
<accession>A0A6P2BKJ9</accession>
<dbReference type="SUPFAM" id="SSF47598">
    <property type="entry name" value="Ribbon-helix-helix"/>
    <property type="match status" value="1"/>
</dbReference>
<dbReference type="InterPro" id="IPR010985">
    <property type="entry name" value="Ribbon_hlx_hlx"/>
</dbReference>
<evidence type="ECO:0000313" key="5">
    <source>
        <dbReference type="Proteomes" id="UP000460272"/>
    </source>
</evidence>
<dbReference type="Gene3D" id="1.10.1220.10">
    <property type="entry name" value="Met repressor-like"/>
    <property type="match status" value="1"/>
</dbReference>
<dbReference type="EMBL" id="RPFW01000014">
    <property type="protein sequence ID" value="TVY99018.1"/>
    <property type="molecule type" value="Genomic_DNA"/>
</dbReference>
<dbReference type="InterPro" id="IPR036165">
    <property type="entry name" value="YefM-like_sf"/>
</dbReference>
<comment type="similarity">
    <text evidence="1 2">Belongs to the phD/YefM antitoxin family.</text>
</comment>
<gene>
    <name evidence="4" type="ORF">EAS64_41990</name>
</gene>
<reference evidence="4 5" key="1">
    <citation type="submission" date="2018-11" db="EMBL/GenBank/DDBJ databases">
        <title>Trebonia kvetii gen.nov., sp.nov., a novel acidophilic actinobacterium, and proposal of the new actinobacterial family Treboniaceae fam. nov.</title>
        <authorList>
            <person name="Rapoport D."/>
            <person name="Sagova-Mareckova M."/>
            <person name="Sedlacek I."/>
            <person name="Provaznik J."/>
            <person name="Kralova S."/>
            <person name="Pavlinic D."/>
            <person name="Benes V."/>
            <person name="Kopecky J."/>
        </authorList>
    </citation>
    <scope>NUCLEOTIDE SEQUENCE [LARGE SCALE GENOMIC DNA]</scope>
    <source>
        <strain evidence="4 5">15Tr583</strain>
    </source>
</reference>
<dbReference type="Gene3D" id="3.40.1620.10">
    <property type="entry name" value="YefM-like domain"/>
    <property type="match status" value="1"/>
</dbReference>
<dbReference type="GO" id="GO:0006355">
    <property type="term" value="P:regulation of DNA-templated transcription"/>
    <property type="evidence" value="ECO:0007669"/>
    <property type="project" value="InterPro"/>
</dbReference>
<dbReference type="SUPFAM" id="SSF143120">
    <property type="entry name" value="YefM-like"/>
    <property type="match status" value="1"/>
</dbReference>
<dbReference type="Pfam" id="PF02604">
    <property type="entry name" value="PhdYeFM_antitox"/>
    <property type="match status" value="1"/>
</dbReference>
<organism evidence="4 5">
    <name type="scientific">Trebonia kvetii</name>
    <dbReference type="NCBI Taxonomy" id="2480626"/>
    <lineage>
        <taxon>Bacteria</taxon>
        <taxon>Bacillati</taxon>
        <taxon>Actinomycetota</taxon>
        <taxon>Actinomycetes</taxon>
        <taxon>Streptosporangiales</taxon>
        <taxon>Treboniaceae</taxon>
        <taxon>Trebonia</taxon>
    </lineage>
</organism>